<gene>
    <name evidence="1" type="ORF">C7T94_02310</name>
</gene>
<dbReference type="Proteomes" id="UP000240912">
    <property type="component" value="Unassembled WGS sequence"/>
</dbReference>
<protein>
    <submittedName>
        <fullName evidence="1">Uncharacterized protein</fullName>
    </submittedName>
</protein>
<proteinExistence type="predicted"/>
<name>A0A2T3HR90_9SPHI</name>
<organism evidence="1 2">
    <name type="scientific">Pedobacter yulinensis</name>
    <dbReference type="NCBI Taxonomy" id="2126353"/>
    <lineage>
        <taxon>Bacteria</taxon>
        <taxon>Pseudomonadati</taxon>
        <taxon>Bacteroidota</taxon>
        <taxon>Sphingobacteriia</taxon>
        <taxon>Sphingobacteriales</taxon>
        <taxon>Sphingobacteriaceae</taxon>
        <taxon>Pedobacter</taxon>
    </lineage>
</organism>
<reference evidence="1 2" key="1">
    <citation type="submission" date="2018-03" db="EMBL/GenBank/DDBJ databases">
        <authorList>
            <person name="Keele B.F."/>
        </authorList>
    </citation>
    <scope>NUCLEOTIDE SEQUENCE [LARGE SCALE GENOMIC DNA]</scope>
    <source>
        <strain evidence="1 2">YL28-9</strain>
    </source>
</reference>
<keyword evidence="2" id="KW-1185">Reference proteome</keyword>
<evidence type="ECO:0000313" key="2">
    <source>
        <dbReference type="Proteomes" id="UP000240912"/>
    </source>
</evidence>
<sequence>MAGRQPYCTGSAFPLATATAAASESQIHRFDQGPLRMPAKASSSDDATLCCRRQQVHSLEKLSTTVFSPACR</sequence>
<dbReference type="AlphaFoldDB" id="A0A2T3HR90"/>
<accession>A0A2T3HR90</accession>
<comment type="caution">
    <text evidence="1">The sequence shown here is derived from an EMBL/GenBank/DDBJ whole genome shotgun (WGS) entry which is preliminary data.</text>
</comment>
<evidence type="ECO:0000313" key="1">
    <source>
        <dbReference type="EMBL" id="PST84974.1"/>
    </source>
</evidence>
<dbReference type="EMBL" id="PYLS01000001">
    <property type="protein sequence ID" value="PST84974.1"/>
    <property type="molecule type" value="Genomic_DNA"/>
</dbReference>